<keyword evidence="2" id="KW-1185">Reference proteome</keyword>
<dbReference type="Proteomes" id="UP000031668">
    <property type="component" value="Unassembled WGS sequence"/>
</dbReference>
<sequence>MTPNPKPDGLLLPTAKHIFGVMIGEEYVNKLKGMYISLDSVHRRRADIKRLNSYSVIYEPFLRPLRPFPLIYLCKTVFSGLLFIKSKYSIRLDAEDEDNCDIAQIIPRIPYLEKQQQD</sequence>
<dbReference type="AlphaFoldDB" id="A0A0C2MGC6"/>
<evidence type="ECO:0000313" key="2">
    <source>
        <dbReference type="Proteomes" id="UP000031668"/>
    </source>
</evidence>
<reference evidence="1 2" key="1">
    <citation type="journal article" date="2014" name="Genome Biol. Evol.">
        <title>The genome of the myxosporean Thelohanellus kitauei shows adaptations to nutrient acquisition within its fish host.</title>
        <authorList>
            <person name="Yang Y."/>
            <person name="Xiong J."/>
            <person name="Zhou Z."/>
            <person name="Huo F."/>
            <person name="Miao W."/>
            <person name="Ran C."/>
            <person name="Liu Y."/>
            <person name="Zhang J."/>
            <person name="Feng J."/>
            <person name="Wang M."/>
            <person name="Wang M."/>
            <person name="Wang L."/>
            <person name="Yao B."/>
        </authorList>
    </citation>
    <scope>NUCLEOTIDE SEQUENCE [LARGE SCALE GENOMIC DNA]</scope>
    <source>
        <strain evidence="1">Wuqing</strain>
    </source>
</reference>
<dbReference type="OrthoDB" id="1101576at2759"/>
<dbReference type="EMBL" id="JWZT01003593">
    <property type="protein sequence ID" value="KII66221.1"/>
    <property type="molecule type" value="Genomic_DNA"/>
</dbReference>
<protein>
    <submittedName>
        <fullName evidence="1">Uncharacterized protein</fullName>
    </submittedName>
</protein>
<comment type="caution">
    <text evidence="1">The sequence shown here is derived from an EMBL/GenBank/DDBJ whole genome shotgun (WGS) entry which is preliminary data.</text>
</comment>
<evidence type="ECO:0000313" key="1">
    <source>
        <dbReference type="EMBL" id="KII66221.1"/>
    </source>
</evidence>
<organism evidence="1 2">
    <name type="scientific">Thelohanellus kitauei</name>
    <name type="common">Myxosporean</name>
    <dbReference type="NCBI Taxonomy" id="669202"/>
    <lineage>
        <taxon>Eukaryota</taxon>
        <taxon>Metazoa</taxon>
        <taxon>Cnidaria</taxon>
        <taxon>Myxozoa</taxon>
        <taxon>Myxosporea</taxon>
        <taxon>Bivalvulida</taxon>
        <taxon>Platysporina</taxon>
        <taxon>Myxobolidae</taxon>
        <taxon>Thelohanellus</taxon>
    </lineage>
</organism>
<proteinExistence type="predicted"/>
<name>A0A0C2MGC6_THEKT</name>
<gene>
    <name evidence="1" type="ORF">RF11_14743</name>
</gene>
<accession>A0A0C2MGC6</accession>